<dbReference type="SUPFAM" id="SSF52821">
    <property type="entry name" value="Rhodanese/Cell cycle control phosphatase"/>
    <property type="match status" value="1"/>
</dbReference>
<dbReference type="GO" id="GO:0016740">
    <property type="term" value="F:transferase activity"/>
    <property type="evidence" value="ECO:0007669"/>
    <property type="project" value="UniProtKB-KW"/>
</dbReference>
<organism evidence="2">
    <name type="scientific">mine drainage metagenome</name>
    <dbReference type="NCBI Taxonomy" id="410659"/>
    <lineage>
        <taxon>unclassified sequences</taxon>
        <taxon>metagenomes</taxon>
        <taxon>ecological metagenomes</taxon>
    </lineage>
</organism>
<evidence type="ECO:0000313" key="2">
    <source>
        <dbReference type="EMBL" id="EQD47333.1"/>
    </source>
</evidence>
<evidence type="ECO:0000259" key="1">
    <source>
        <dbReference type="PROSITE" id="PS50206"/>
    </source>
</evidence>
<gene>
    <name evidence="2" type="ORF">B1A_14360</name>
</gene>
<dbReference type="InterPro" id="IPR001763">
    <property type="entry name" value="Rhodanese-like_dom"/>
</dbReference>
<protein>
    <submittedName>
        <fullName evidence="2">Thiosulfate sulfurtransferase</fullName>
    </submittedName>
</protein>
<feature type="domain" description="Rhodanese" evidence="1">
    <location>
        <begin position="16"/>
        <end position="61"/>
    </location>
</feature>
<dbReference type="Gene3D" id="3.40.250.10">
    <property type="entry name" value="Rhodanese-like domain"/>
    <property type="match status" value="1"/>
</dbReference>
<dbReference type="AlphaFoldDB" id="T0ZRP4"/>
<dbReference type="PROSITE" id="PS50206">
    <property type="entry name" value="RHODANESE_3"/>
    <property type="match status" value="1"/>
</dbReference>
<comment type="caution">
    <text evidence="2">The sequence shown here is derived from an EMBL/GenBank/DDBJ whole genome shotgun (WGS) entry which is preliminary data.</text>
</comment>
<name>T0ZRP4_9ZZZZ</name>
<reference evidence="2" key="2">
    <citation type="journal article" date="2014" name="ISME J.">
        <title>Microbial stratification in low pH oxic and suboxic macroscopic growths along an acid mine drainage.</title>
        <authorList>
            <person name="Mendez-Garcia C."/>
            <person name="Mesa V."/>
            <person name="Sprenger R.R."/>
            <person name="Richter M."/>
            <person name="Diez M.S."/>
            <person name="Solano J."/>
            <person name="Bargiela R."/>
            <person name="Golyshina O.V."/>
            <person name="Manteca A."/>
            <person name="Ramos J.L."/>
            <person name="Gallego J.R."/>
            <person name="Llorente I."/>
            <person name="Martins Dos Santos V.A."/>
            <person name="Jensen O.N."/>
            <person name="Pelaez A.I."/>
            <person name="Sanchez J."/>
            <person name="Ferrer M."/>
        </authorList>
    </citation>
    <scope>NUCLEOTIDE SEQUENCE</scope>
</reference>
<keyword evidence="2" id="KW-0808">Transferase</keyword>
<dbReference type="EMBL" id="AUZX01010538">
    <property type="protein sequence ID" value="EQD47333.1"/>
    <property type="molecule type" value="Genomic_DNA"/>
</dbReference>
<accession>T0ZRP4</accession>
<proteinExistence type="predicted"/>
<dbReference type="InterPro" id="IPR036873">
    <property type="entry name" value="Rhodanese-like_dom_sf"/>
</dbReference>
<sequence>MLDTVISARQLAQRLGEANLAIVDCRFDLTRPRWGEHAYAEARIPGALYAHLDRDLSGTPSSATGRHPLPASGGARRVLRTLGYRSAHAGGGV</sequence>
<reference evidence="2" key="1">
    <citation type="submission" date="2013-08" db="EMBL/GenBank/DDBJ databases">
        <authorList>
            <person name="Mendez C."/>
            <person name="Richter M."/>
            <person name="Ferrer M."/>
            <person name="Sanchez J."/>
        </authorList>
    </citation>
    <scope>NUCLEOTIDE SEQUENCE</scope>
</reference>